<dbReference type="RefSeq" id="WP_279331600.1">
    <property type="nucleotide sequence ID" value="NZ_CP121682.1"/>
</dbReference>
<evidence type="ECO:0000313" key="3">
    <source>
        <dbReference type="EMBL" id="WGD44739.1"/>
    </source>
</evidence>
<dbReference type="InterPro" id="IPR005114">
    <property type="entry name" value="Helicase_assoc"/>
</dbReference>
<organism evidence="2 5">
    <name type="scientific">Streptomyces cathayae</name>
    <dbReference type="NCBI Taxonomy" id="3031124"/>
    <lineage>
        <taxon>Bacteria</taxon>
        <taxon>Bacillati</taxon>
        <taxon>Actinomycetota</taxon>
        <taxon>Actinomycetes</taxon>
        <taxon>Kitasatosporales</taxon>
        <taxon>Streptomycetaceae</taxon>
        <taxon>Streptomyces</taxon>
    </lineage>
</organism>
<evidence type="ECO:0000313" key="5">
    <source>
        <dbReference type="Proteomes" id="UP001216440"/>
    </source>
</evidence>
<feature type="domain" description="Helicase-associated" evidence="1">
    <location>
        <begin position="12"/>
        <end position="75"/>
    </location>
</feature>
<dbReference type="EMBL" id="CP121683">
    <property type="protein sequence ID" value="WGD45218.1"/>
    <property type="molecule type" value="Genomic_DNA"/>
</dbReference>
<name>A0ABY8JVH5_9ACTN</name>
<sequence>MLLTRPANVRARAFNRGLRAARQYHARHGHLQVPADHAEDLDGTPVRLGAWLLRRHRDRAQLTPEQQTALEVLGFHTLPVFLAPAPYDAAA</sequence>
<accession>A0ABY8JVH5</accession>
<dbReference type="Gene3D" id="6.10.140.530">
    <property type="match status" value="1"/>
</dbReference>
<evidence type="ECO:0000313" key="4">
    <source>
        <dbReference type="EMBL" id="WGD45218.1"/>
    </source>
</evidence>
<dbReference type="EMBL" id="CP121682">
    <property type="protein sequence ID" value="WGD38706.1"/>
    <property type="molecule type" value="Genomic_DNA"/>
</dbReference>
<reference evidence="2 5" key="1">
    <citation type="submission" date="2023-03" db="EMBL/GenBank/DDBJ databases">
        <authorList>
            <person name="Mo P."/>
        </authorList>
    </citation>
    <scope>NUCLEOTIDE SEQUENCE [LARGE SCALE GENOMIC DNA]</scope>
    <source>
        <strain evidence="2 5">HUAS 5</strain>
        <plasmid evidence="4 5">punmamed2</plasmid>
    </source>
</reference>
<geneLocation type="plasmid" evidence="4 5">
    <name>punmamed2</name>
</geneLocation>
<dbReference type="EMBL" id="CP121682">
    <property type="protein sequence ID" value="WGD44739.1"/>
    <property type="molecule type" value="Genomic_DNA"/>
</dbReference>
<keyword evidence="5" id="KW-1185">Reference proteome</keyword>
<dbReference type="Pfam" id="PF03457">
    <property type="entry name" value="HA"/>
    <property type="match status" value="1"/>
</dbReference>
<evidence type="ECO:0000313" key="2">
    <source>
        <dbReference type="EMBL" id="WGD38706.1"/>
    </source>
</evidence>
<evidence type="ECO:0000259" key="1">
    <source>
        <dbReference type="Pfam" id="PF03457"/>
    </source>
</evidence>
<gene>
    <name evidence="2" type="ORF">PYS65_00090</name>
    <name evidence="3" type="ORF">PYS65_34025</name>
    <name evidence="4" type="ORF">PYS65_34595</name>
</gene>
<proteinExistence type="predicted"/>
<keyword evidence="4" id="KW-0614">Plasmid</keyword>
<dbReference type="Proteomes" id="UP001216440">
    <property type="component" value="Plasmid punmamed2"/>
</dbReference>
<dbReference type="Proteomes" id="UP001216440">
    <property type="component" value="Chromosome"/>
</dbReference>
<protein>
    <submittedName>
        <fullName evidence="2">Helicase associated domain-containing protein</fullName>
    </submittedName>
</protein>